<dbReference type="SUPFAM" id="SSF54001">
    <property type="entry name" value="Cysteine proteinases"/>
    <property type="match status" value="1"/>
</dbReference>
<dbReference type="STRING" id="886377.Murru_0155"/>
<feature type="domain" description="NlpC/P60" evidence="5">
    <location>
        <begin position="250"/>
        <end position="384"/>
    </location>
</feature>
<dbReference type="OrthoDB" id="9813368at2"/>
<evidence type="ECO:0000256" key="1">
    <source>
        <dbReference type="ARBA" id="ARBA00007074"/>
    </source>
</evidence>
<dbReference type="InterPro" id="IPR051202">
    <property type="entry name" value="Peptidase_C40"/>
</dbReference>
<dbReference type="PROSITE" id="PS51257">
    <property type="entry name" value="PROKAR_LIPOPROTEIN"/>
    <property type="match status" value="1"/>
</dbReference>
<dbReference type="Gene3D" id="3.90.1720.10">
    <property type="entry name" value="endopeptidase domain like (from Nostoc punctiforme)"/>
    <property type="match status" value="1"/>
</dbReference>
<protein>
    <submittedName>
        <fullName evidence="6">NLP/P60 protein</fullName>
    </submittedName>
</protein>
<dbReference type="Pfam" id="PF08239">
    <property type="entry name" value="SH3_3"/>
    <property type="match status" value="1"/>
</dbReference>
<dbReference type="PANTHER" id="PTHR47053:SF1">
    <property type="entry name" value="MUREIN DD-ENDOPEPTIDASE MEPH-RELATED"/>
    <property type="match status" value="1"/>
</dbReference>
<dbReference type="PROSITE" id="PS51935">
    <property type="entry name" value="NLPC_P60"/>
    <property type="match status" value="1"/>
</dbReference>
<evidence type="ECO:0000256" key="3">
    <source>
        <dbReference type="ARBA" id="ARBA00022801"/>
    </source>
</evidence>
<proteinExistence type="inferred from homology"/>
<keyword evidence="4" id="KW-0788">Thiol protease</keyword>
<dbReference type="KEGG" id="mrs:Murru_0155"/>
<reference evidence="6 7" key="2">
    <citation type="journal article" date="2012" name="Stand. Genomic Sci.">
        <title>Complete genome sequence of the facultatively anaerobic, appendaged bacterium Muricauda ruestringensis type strain (B1(T)).</title>
        <authorList>
            <person name="Huntemann M."/>
            <person name="Teshima H."/>
            <person name="Lapidus A."/>
            <person name="Nolan M."/>
            <person name="Lucas S."/>
            <person name="Hammon N."/>
            <person name="Deshpande S."/>
            <person name="Cheng J.F."/>
            <person name="Tapia R."/>
            <person name="Goodwin L.A."/>
            <person name="Pitluck S."/>
            <person name="Liolios K."/>
            <person name="Pagani I."/>
            <person name="Ivanova N."/>
            <person name="Mavromatis K."/>
            <person name="Mikhailova N."/>
            <person name="Pati A."/>
            <person name="Chen A."/>
            <person name="Palaniappan K."/>
            <person name="Land M."/>
            <person name="Hauser L."/>
            <person name="Pan C."/>
            <person name="Brambilla E.M."/>
            <person name="Rohde M."/>
            <person name="Spring S."/>
            <person name="Goker M."/>
            <person name="Detter J.C."/>
            <person name="Bristow J."/>
            <person name="Eisen J.A."/>
            <person name="Markowitz V."/>
            <person name="Hugenholtz P."/>
            <person name="Kyrpides N.C."/>
            <person name="Klenk H.P."/>
            <person name="Woyke T."/>
        </authorList>
    </citation>
    <scope>NUCLEOTIDE SEQUENCE [LARGE SCALE GENOMIC DNA]</scope>
    <source>
        <strain evidence="7">DSM 13258 / LMG 19739 / B1</strain>
    </source>
</reference>
<accession>G2PSF2</accession>
<dbReference type="GO" id="GO:0008234">
    <property type="term" value="F:cysteine-type peptidase activity"/>
    <property type="evidence" value="ECO:0007669"/>
    <property type="project" value="UniProtKB-KW"/>
</dbReference>
<dbReference type="InterPro" id="IPR000064">
    <property type="entry name" value="NLP_P60_dom"/>
</dbReference>
<dbReference type="HOGENOM" id="CLU_016043_13_2_10"/>
<evidence type="ECO:0000256" key="2">
    <source>
        <dbReference type="ARBA" id="ARBA00022670"/>
    </source>
</evidence>
<dbReference type="RefSeq" id="WP_014031495.1">
    <property type="nucleotide sequence ID" value="NC_015945.1"/>
</dbReference>
<dbReference type="AlphaFoldDB" id="G2PSF2"/>
<dbReference type="Pfam" id="PF00877">
    <property type="entry name" value="NLPC_P60"/>
    <property type="match status" value="1"/>
</dbReference>
<keyword evidence="7" id="KW-1185">Reference proteome</keyword>
<dbReference type="EMBL" id="CP002999">
    <property type="protein sequence ID" value="AEM69211.1"/>
    <property type="molecule type" value="Genomic_DNA"/>
</dbReference>
<dbReference type="Proteomes" id="UP000008908">
    <property type="component" value="Chromosome"/>
</dbReference>
<evidence type="ECO:0000256" key="4">
    <source>
        <dbReference type="ARBA" id="ARBA00022807"/>
    </source>
</evidence>
<name>G2PSF2_ALLRU</name>
<dbReference type="GO" id="GO:0006508">
    <property type="term" value="P:proteolysis"/>
    <property type="evidence" value="ECO:0007669"/>
    <property type="project" value="UniProtKB-KW"/>
</dbReference>
<keyword evidence="2" id="KW-0645">Protease</keyword>
<dbReference type="InterPro" id="IPR003646">
    <property type="entry name" value="SH3-like_bac-type"/>
</dbReference>
<dbReference type="Gene3D" id="2.30.30.40">
    <property type="entry name" value="SH3 Domains"/>
    <property type="match status" value="2"/>
</dbReference>
<evidence type="ECO:0000313" key="6">
    <source>
        <dbReference type="EMBL" id="AEM69211.1"/>
    </source>
</evidence>
<organism evidence="6 7">
    <name type="scientific">Allomuricauda ruestringensis (strain DSM 13258 / CIP 107369 / LMG 19739 / B1)</name>
    <name type="common">Muricauda ruestringensis</name>
    <dbReference type="NCBI Taxonomy" id="886377"/>
    <lineage>
        <taxon>Bacteria</taxon>
        <taxon>Pseudomonadati</taxon>
        <taxon>Bacteroidota</taxon>
        <taxon>Flavobacteriia</taxon>
        <taxon>Flavobacteriales</taxon>
        <taxon>Flavobacteriaceae</taxon>
        <taxon>Flagellimonas</taxon>
    </lineage>
</organism>
<evidence type="ECO:0000259" key="5">
    <source>
        <dbReference type="PROSITE" id="PS51935"/>
    </source>
</evidence>
<comment type="similarity">
    <text evidence="1">Belongs to the peptidase C40 family.</text>
</comment>
<keyword evidence="3" id="KW-0378">Hydrolase</keyword>
<dbReference type="eggNOG" id="COG0791">
    <property type="taxonomic scope" value="Bacteria"/>
</dbReference>
<dbReference type="InterPro" id="IPR038765">
    <property type="entry name" value="Papain-like_cys_pep_sf"/>
</dbReference>
<evidence type="ECO:0000313" key="7">
    <source>
        <dbReference type="Proteomes" id="UP000008908"/>
    </source>
</evidence>
<gene>
    <name evidence="6" type="ordered locus">Murru_0155</name>
</gene>
<sequence>MKFPSFHNNRVCLFLLVVLIFSACKTEQSTEPNKVDEIISSVRETYAPDKRVALFDIQSEENSSGYILKGKTNLPEALDTFKKELDSQNIKYTDSIEVLPSKKLEGKIYGVINNSVANLRSNTAHSAELVTQGTLGMPLNVYQKERSWYLIQTPDNYLGWVDAGGIELMTKKEFDEWKATDKLIYTDTYGKSYTEADVSSDAVSDVVAGNIFSLVTEGSDFYEVKYPDGRKAYLLKDEADSFDEWKSKLAFTKESLVETSKTMLGVPYLWGGTSTKGVDCSGFTKTVYLMNGMIIPRDASQQIHEGTLIDDSKEFDKLIAGDLLFFGRKATDSTSERVIHVGMWIGDNRFIHSAGNVHISSMDKNAENFDTYNYNRYLRTKRILNETGEGLLYLTKENVF</sequence>
<dbReference type="PANTHER" id="PTHR47053">
    <property type="entry name" value="MUREIN DD-ENDOPEPTIDASE MEPH-RELATED"/>
    <property type="match status" value="1"/>
</dbReference>
<reference evidence="7" key="1">
    <citation type="submission" date="2011-08" db="EMBL/GenBank/DDBJ databases">
        <title>The complete genome of Muricauda ruestringensis DSM 13258.</title>
        <authorList>
            <person name="Lucas S."/>
            <person name="Han J."/>
            <person name="Lapidus A."/>
            <person name="Bruce D."/>
            <person name="Goodwin L."/>
            <person name="Pitluck S."/>
            <person name="Peters L."/>
            <person name="Kyrpides N."/>
            <person name="Mavromatis K."/>
            <person name="Ivanova N."/>
            <person name="Ovchinnikova G."/>
            <person name="Teshima H."/>
            <person name="Detter J.C."/>
            <person name="Tapia R."/>
            <person name="Han C."/>
            <person name="Land M."/>
            <person name="Hauser L."/>
            <person name="Markowitz V."/>
            <person name="Cheng J.-F."/>
            <person name="Hugenholtz P."/>
            <person name="Woyke T."/>
            <person name="Wu D."/>
            <person name="Spring S."/>
            <person name="Schroeder M."/>
            <person name="Brambilla E."/>
            <person name="Klenk H.-P."/>
            <person name="Eisen J.A."/>
        </authorList>
    </citation>
    <scope>NUCLEOTIDE SEQUENCE [LARGE SCALE GENOMIC DNA]</scope>
    <source>
        <strain evidence="7">DSM 13258 / LMG 19739 / B1</strain>
    </source>
</reference>